<evidence type="ECO:0000256" key="8">
    <source>
        <dbReference type="ARBA" id="ARBA00023047"/>
    </source>
</evidence>
<accession>A0A6M4GE51</accession>
<evidence type="ECO:0000256" key="15">
    <source>
        <dbReference type="SAM" id="SignalP"/>
    </source>
</evidence>
<feature type="signal peptide" evidence="15">
    <location>
        <begin position="1"/>
        <end position="19"/>
    </location>
</feature>
<keyword evidence="12" id="KW-0564">Palmitate</keyword>
<evidence type="ECO:0000256" key="10">
    <source>
        <dbReference type="ARBA" id="ARBA00023114"/>
    </source>
</evidence>
<evidence type="ECO:0000256" key="5">
    <source>
        <dbReference type="ARBA" id="ARBA00022597"/>
    </source>
</evidence>
<feature type="domain" description="Soluble ligand binding" evidence="17">
    <location>
        <begin position="179"/>
        <end position="214"/>
    </location>
</feature>
<keyword evidence="10" id="KW-0626">Porin</keyword>
<dbReference type="PROSITE" id="PS51257">
    <property type="entry name" value="PROKAR_LIPOPROTEIN"/>
    <property type="match status" value="1"/>
</dbReference>
<evidence type="ECO:0000256" key="1">
    <source>
        <dbReference type="ARBA" id="ARBA00004571"/>
    </source>
</evidence>
<dbReference type="Pfam" id="PF10531">
    <property type="entry name" value="SLBB"/>
    <property type="match status" value="1"/>
</dbReference>
<evidence type="ECO:0000256" key="7">
    <source>
        <dbReference type="ARBA" id="ARBA00022729"/>
    </source>
</evidence>
<dbReference type="Pfam" id="PF02563">
    <property type="entry name" value="Poly_export"/>
    <property type="match status" value="1"/>
</dbReference>
<gene>
    <name evidence="19" type="ORF">HH800_21375</name>
</gene>
<proteinExistence type="inferred from homology"/>
<evidence type="ECO:0000256" key="11">
    <source>
        <dbReference type="ARBA" id="ARBA00023136"/>
    </source>
</evidence>
<feature type="chain" id="PRO_5026814587" evidence="15">
    <location>
        <begin position="20"/>
        <end position="381"/>
    </location>
</feature>
<dbReference type="GO" id="GO:0015159">
    <property type="term" value="F:polysaccharide transmembrane transporter activity"/>
    <property type="evidence" value="ECO:0007669"/>
    <property type="project" value="InterPro"/>
</dbReference>
<evidence type="ECO:0000313" key="20">
    <source>
        <dbReference type="Proteomes" id="UP000502611"/>
    </source>
</evidence>
<keyword evidence="7 15" id="KW-0732">Signal</keyword>
<evidence type="ECO:0000256" key="4">
    <source>
        <dbReference type="ARBA" id="ARBA00022452"/>
    </source>
</evidence>
<name>A0A6M4GE51_SPHYA</name>
<feature type="domain" description="Polysaccharide export protein N-terminal" evidence="16">
    <location>
        <begin position="73"/>
        <end position="170"/>
    </location>
</feature>
<keyword evidence="8" id="KW-0625">Polysaccharide transport</keyword>
<dbReference type="EMBL" id="CP053021">
    <property type="protein sequence ID" value="QJR04523.1"/>
    <property type="molecule type" value="Genomic_DNA"/>
</dbReference>
<evidence type="ECO:0000256" key="12">
    <source>
        <dbReference type="ARBA" id="ARBA00023139"/>
    </source>
</evidence>
<evidence type="ECO:0000256" key="3">
    <source>
        <dbReference type="ARBA" id="ARBA00022448"/>
    </source>
</evidence>
<keyword evidence="13" id="KW-0998">Cell outer membrane</keyword>
<keyword evidence="11" id="KW-0472">Membrane</keyword>
<dbReference type="Gene3D" id="3.30.1950.10">
    <property type="entry name" value="wza like domain"/>
    <property type="match status" value="1"/>
</dbReference>
<dbReference type="InterPro" id="IPR019554">
    <property type="entry name" value="Soluble_ligand-bd"/>
</dbReference>
<evidence type="ECO:0000256" key="9">
    <source>
        <dbReference type="ARBA" id="ARBA00023065"/>
    </source>
</evidence>
<dbReference type="GO" id="GO:0046930">
    <property type="term" value="C:pore complex"/>
    <property type="evidence" value="ECO:0007669"/>
    <property type="project" value="UniProtKB-KW"/>
</dbReference>
<dbReference type="Proteomes" id="UP000502611">
    <property type="component" value="Chromosome"/>
</dbReference>
<dbReference type="InterPro" id="IPR003715">
    <property type="entry name" value="Poly_export_N"/>
</dbReference>
<feature type="domain" description="SLBB" evidence="18">
    <location>
        <begin position="259"/>
        <end position="343"/>
    </location>
</feature>
<evidence type="ECO:0000256" key="6">
    <source>
        <dbReference type="ARBA" id="ARBA00022692"/>
    </source>
</evidence>
<evidence type="ECO:0000313" key="19">
    <source>
        <dbReference type="EMBL" id="QJR04523.1"/>
    </source>
</evidence>
<protein>
    <submittedName>
        <fullName evidence="19">Polysaccharide export protein</fullName>
    </submittedName>
</protein>
<dbReference type="GO" id="GO:0015288">
    <property type="term" value="F:porin activity"/>
    <property type="evidence" value="ECO:0007669"/>
    <property type="project" value="UniProtKB-KW"/>
</dbReference>
<evidence type="ECO:0000259" key="16">
    <source>
        <dbReference type="Pfam" id="PF02563"/>
    </source>
</evidence>
<dbReference type="AlphaFoldDB" id="A0A6M4GE51"/>
<evidence type="ECO:0000256" key="13">
    <source>
        <dbReference type="ARBA" id="ARBA00023237"/>
    </source>
</evidence>
<evidence type="ECO:0000259" key="18">
    <source>
        <dbReference type="Pfam" id="PF22461"/>
    </source>
</evidence>
<keyword evidence="9" id="KW-0406">Ion transport</keyword>
<dbReference type="Gene3D" id="3.10.560.10">
    <property type="entry name" value="Outer membrane lipoprotein wza domain like"/>
    <property type="match status" value="2"/>
</dbReference>
<keyword evidence="6" id="KW-0812">Transmembrane</keyword>
<evidence type="ECO:0000256" key="14">
    <source>
        <dbReference type="ARBA" id="ARBA00023288"/>
    </source>
</evidence>
<reference evidence="19 20" key="1">
    <citation type="submission" date="2020-04" db="EMBL/GenBank/DDBJ databases">
        <title>The Whole Genome Analysis of High salt-tolerant Sphingobium yanoikuyae YC-XJ2 with Aryl organophosphorus flame retardants (aryl-OPFRs)-degrading capacity and characteristics of Related phosphotriesterase.</title>
        <authorList>
            <person name="Li X."/>
        </authorList>
    </citation>
    <scope>NUCLEOTIDE SEQUENCE [LARGE SCALE GENOMIC DNA]</scope>
    <source>
        <strain evidence="19 20">YC-XJ2</strain>
    </source>
</reference>
<dbReference type="InterPro" id="IPR054765">
    <property type="entry name" value="SLBB_dom"/>
</dbReference>
<evidence type="ECO:0000256" key="2">
    <source>
        <dbReference type="ARBA" id="ARBA00009450"/>
    </source>
</evidence>
<keyword evidence="4" id="KW-1134">Transmembrane beta strand</keyword>
<evidence type="ECO:0000259" key="17">
    <source>
        <dbReference type="Pfam" id="PF10531"/>
    </source>
</evidence>
<comment type="subcellular location">
    <subcellularLocation>
        <location evidence="1">Cell outer membrane</location>
        <topology evidence="1">Multi-pass membrane protein</topology>
    </subcellularLocation>
</comment>
<organism evidence="19 20">
    <name type="scientific">Sphingobium yanoikuyae</name>
    <name type="common">Sphingomonas yanoikuyae</name>
    <dbReference type="NCBI Taxonomy" id="13690"/>
    <lineage>
        <taxon>Bacteria</taxon>
        <taxon>Pseudomonadati</taxon>
        <taxon>Pseudomonadota</taxon>
        <taxon>Alphaproteobacteria</taxon>
        <taxon>Sphingomonadales</taxon>
        <taxon>Sphingomonadaceae</taxon>
        <taxon>Sphingobium</taxon>
    </lineage>
</organism>
<keyword evidence="5" id="KW-0762">Sugar transport</keyword>
<dbReference type="GO" id="GO:0009279">
    <property type="term" value="C:cell outer membrane"/>
    <property type="evidence" value="ECO:0007669"/>
    <property type="project" value="UniProtKB-SubCell"/>
</dbReference>
<dbReference type="Pfam" id="PF22461">
    <property type="entry name" value="SLBB_2"/>
    <property type="match status" value="1"/>
</dbReference>
<sequence length="381" mass="40340">MQIKNSIYLALLASLAGCATLPSSGPTGRQIEKSATAPVNGPPIQLVQIHAVADIPAAAEIASPTSLQSEQAPSPTDMVGPGDILDINIYEAGVTLFASTATNSALTQMTSNPGVQVQKLPPTRVDDNGDIAIPYAGALHVAGQTTGEIEATIRKALKSLSQNPQVIVTMAQAITNSVIVGGEVARPGRLVLQTNRESLSDVIALAGGYRGNSKDLMVRIMRGTNSVDVRVNDMVENPALDVRIRPGDRLMLVDDPRTYSILGASGRVEQVPFRRSSVSLAEAVATAGGTNPNLGDPAAIFLFRYIKDAEGKEVPQVYHLNMMQTGSYFLAQKFVMQDKDVLYFGNAAANQPSKAIQLISQLFSPIFTVTSAVSVIQNSNN</sequence>
<dbReference type="RefSeq" id="WP_069335423.1">
    <property type="nucleotide sequence ID" value="NZ_CP053021.1"/>
</dbReference>
<dbReference type="PANTHER" id="PTHR33619">
    <property type="entry name" value="POLYSACCHARIDE EXPORT PROTEIN GFCE-RELATED"/>
    <property type="match status" value="1"/>
</dbReference>
<dbReference type="PANTHER" id="PTHR33619:SF3">
    <property type="entry name" value="POLYSACCHARIDE EXPORT PROTEIN GFCE-RELATED"/>
    <property type="match status" value="1"/>
</dbReference>
<keyword evidence="14" id="KW-0449">Lipoprotein</keyword>
<comment type="similarity">
    <text evidence="2">Belongs to the BexD/CtrA/VexA family.</text>
</comment>
<dbReference type="InterPro" id="IPR049712">
    <property type="entry name" value="Poly_export"/>
</dbReference>
<keyword evidence="3" id="KW-0813">Transport</keyword>
<dbReference type="GO" id="GO:0006811">
    <property type="term" value="P:monoatomic ion transport"/>
    <property type="evidence" value="ECO:0007669"/>
    <property type="project" value="UniProtKB-KW"/>
</dbReference>